<reference evidence="1" key="1">
    <citation type="journal article" date="2017" name="Science">
        <title>Giant viruses with an expanded complement of translation system components.</title>
        <authorList>
            <person name="Schulz F."/>
            <person name="Yutin N."/>
            <person name="Ivanova N.N."/>
            <person name="Ortega D.R."/>
            <person name="Lee T.K."/>
            <person name="Vierheilig J."/>
            <person name="Daims H."/>
            <person name="Horn M."/>
            <person name="Wagner M."/>
            <person name="Jensen G.J."/>
            <person name="Kyrpides N.C."/>
            <person name="Koonin E.V."/>
            <person name="Woyke T."/>
        </authorList>
    </citation>
    <scope>NUCLEOTIDE SEQUENCE</scope>
    <source>
        <strain evidence="1">CTV1</strain>
    </source>
</reference>
<accession>A0A1V0S9D0</accession>
<name>A0A1V0S9D0_9VIRU</name>
<gene>
    <name evidence="1" type="ORF">Catovirus_1_376</name>
</gene>
<sequence>MNNFEEIKKSFVTWYNEIIMERITRLHNKNAQDIMQILRKYLSENDINKYGDYQLYCYFMSLLNQTENKNYATISKELFDKQKGENIYKHKQLKFENKKNELYYYQQTINDVVVRVIDKDFIAKESDPLKLYHDINTCVGQELMSRNLEYPMQCKLEIFRKLKELLNIDLPTYEFDLVVFDIASRIGHFCDFDFKDTYNIRLIIETITKEVLSSDNWKNDFGGMTGIAEKNVTDLISKYYNIKFDTKVDAENDIVKEEEEEEEEEFYVDD</sequence>
<dbReference type="EMBL" id="KY684083">
    <property type="protein sequence ID" value="ARF08326.1"/>
    <property type="molecule type" value="Genomic_DNA"/>
</dbReference>
<protein>
    <submittedName>
        <fullName evidence="1">Uncharacterized protein</fullName>
    </submittedName>
</protein>
<proteinExistence type="predicted"/>
<evidence type="ECO:0000313" key="1">
    <source>
        <dbReference type="EMBL" id="ARF08326.1"/>
    </source>
</evidence>
<organism evidence="1">
    <name type="scientific">Catovirus CTV1</name>
    <dbReference type="NCBI Taxonomy" id="1977631"/>
    <lineage>
        <taxon>Viruses</taxon>
        <taxon>Varidnaviria</taxon>
        <taxon>Bamfordvirae</taxon>
        <taxon>Nucleocytoviricota</taxon>
        <taxon>Megaviricetes</taxon>
        <taxon>Imitervirales</taxon>
        <taxon>Mimiviridae</taxon>
        <taxon>Klosneuvirinae</taxon>
        <taxon>Catovirus</taxon>
    </lineage>
</organism>